<dbReference type="InterPro" id="IPR029057">
    <property type="entry name" value="PRTase-like"/>
</dbReference>
<dbReference type="VEuPathDB" id="FungiDB:PV08_02701"/>
<dbReference type="Pfam" id="PF13207">
    <property type="entry name" value="AAA_17"/>
    <property type="match status" value="1"/>
</dbReference>
<dbReference type="SUPFAM" id="SSF56784">
    <property type="entry name" value="HAD-like"/>
    <property type="match status" value="1"/>
</dbReference>
<dbReference type="Gene3D" id="3.40.50.2020">
    <property type="match status" value="1"/>
</dbReference>
<dbReference type="Gene3D" id="3.40.50.300">
    <property type="entry name" value="P-loop containing nucleotide triphosphate hydrolases"/>
    <property type="match status" value="1"/>
</dbReference>
<dbReference type="CDD" id="cd06223">
    <property type="entry name" value="PRTases_typeI"/>
    <property type="match status" value="1"/>
</dbReference>
<dbReference type="Pfam" id="PF14681">
    <property type="entry name" value="UPRTase"/>
    <property type="match status" value="1"/>
</dbReference>
<feature type="domain" description="Phosphoribosyltransferase" evidence="1">
    <location>
        <begin position="479"/>
        <end position="674"/>
    </location>
</feature>
<dbReference type="Gene3D" id="3.40.50.1000">
    <property type="entry name" value="HAD superfamily/HAD-like"/>
    <property type="match status" value="1"/>
</dbReference>
<dbReference type="InterPro" id="IPR023214">
    <property type="entry name" value="HAD_sf"/>
</dbReference>
<accession>A0A0D2BHH2</accession>
<sequence>MSSVKNIDFNNCQIGRPPVVGIYGVSGSGKTFVLNALKHAYGADYILVEGSEVISRLVDGGLEGFQRLDDDRKKSVRELAIRTVLADCLNDGKIAVVSGHFMLWSDEQKSMTSVWTQQDLETFTHIVYLNPPPETIRDRCLHDTAKRRPELTVDELRQWQREEEMQLRLSCYRSGIIYFTVREDSPVSGVKALLELFFHRGQDSHRREAESQLDSFIGLSTKDLASALVLDADKTLAAADSGHLFWEDVYRRHLFQTQQDYLKEIFGGPLGYTSAAFLQAALLYEELVAQNVFDEICTNVARQISLYPDVAALLARLRKDEKIATLVVTCGLRRVWEKVLEQYGLIDAVKVIGSGPISDAHVITGRVKANLVAHLQRRYHLHVVAIGDGVLDLDMFAQADRAVVVVGDQKTRSQRMEKELAAAIAGGRFAASQAVLSPGSPPRLDTGVLSLVDLNGRDFDDYILRGSPFPLINTIDFTNSRVANILATPMRDAANSGPSLRNAHWQTGRYLALFTLPDLLGIEEYMIRHVQGHHVYGNRIAQQDKALIVALMRGGEPMALGVSEILPSASFLHARTPNDITAELLHVKSTVILVDSVVNSGQTIADFICHLTVSKPAVRIIVIAGVVQDEAPARIETWCLTRPRQRIDLITLRLSQNKFTGRGGTDTGNRLYGTEILK</sequence>
<organism evidence="2 3">
    <name type="scientific">Exophiala spinifera</name>
    <dbReference type="NCBI Taxonomy" id="91928"/>
    <lineage>
        <taxon>Eukaryota</taxon>
        <taxon>Fungi</taxon>
        <taxon>Dikarya</taxon>
        <taxon>Ascomycota</taxon>
        <taxon>Pezizomycotina</taxon>
        <taxon>Eurotiomycetes</taxon>
        <taxon>Chaetothyriomycetidae</taxon>
        <taxon>Chaetothyriales</taxon>
        <taxon>Herpotrichiellaceae</taxon>
        <taxon>Exophiala</taxon>
    </lineage>
</organism>
<dbReference type="Pfam" id="PF12710">
    <property type="entry name" value="HAD"/>
    <property type="match status" value="1"/>
</dbReference>
<dbReference type="GO" id="GO:0000287">
    <property type="term" value="F:magnesium ion binding"/>
    <property type="evidence" value="ECO:0007669"/>
    <property type="project" value="TreeGrafter"/>
</dbReference>
<dbReference type="GO" id="GO:0005737">
    <property type="term" value="C:cytoplasm"/>
    <property type="evidence" value="ECO:0007669"/>
    <property type="project" value="TreeGrafter"/>
</dbReference>
<dbReference type="AlphaFoldDB" id="A0A0D2BHH2"/>
<keyword evidence="3" id="KW-1185">Reference proteome</keyword>
<dbReference type="GO" id="GO:0006564">
    <property type="term" value="P:L-serine biosynthetic process"/>
    <property type="evidence" value="ECO:0007669"/>
    <property type="project" value="TreeGrafter"/>
</dbReference>
<dbReference type="Proteomes" id="UP000053328">
    <property type="component" value="Unassembled WGS sequence"/>
</dbReference>
<dbReference type="GO" id="GO:0036424">
    <property type="term" value="F:L-phosphoserine phosphatase activity"/>
    <property type="evidence" value="ECO:0007669"/>
    <property type="project" value="TreeGrafter"/>
</dbReference>
<protein>
    <recommendedName>
        <fullName evidence="1">Phosphoribosyltransferase domain-containing protein</fullName>
    </recommendedName>
</protein>
<evidence type="ECO:0000313" key="2">
    <source>
        <dbReference type="EMBL" id="KIW18413.1"/>
    </source>
</evidence>
<dbReference type="STRING" id="91928.A0A0D2BHH2"/>
<dbReference type="InterPro" id="IPR050582">
    <property type="entry name" value="HAD-like_SerB"/>
</dbReference>
<dbReference type="SUPFAM" id="SSF52540">
    <property type="entry name" value="P-loop containing nucleoside triphosphate hydrolases"/>
    <property type="match status" value="1"/>
</dbReference>
<dbReference type="InterPro" id="IPR027417">
    <property type="entry name" value="P-loop_NTPase"/>
</dbReference>
<dbReference type="PANTHER" id="PTHR43344">
    <property type="entry name" value="PHOSPHOSERINE PHOSPHATASE"/>
    <property type="match status" value="1"/>
</dbReference>
<gene>
    <name evidence="2" type="ORF">PV08_02701</name>
</gene>
<dbReference type="InterPro" id="IPR000836">
    <property type="entry name" value="PRTase_dom"/>
</dbReference>
<dbReference type="PANTHER" id="PTHR43344:SF20">
    <property type="entry name" value="URACIL PHOSPHORIBOSYLTRANSFERASE"/>
    <property type="match status" value="1"/>
</dbReference>
<dbReference type="EMBL" id="KN847493">
    <property type="protein sequence ID" value="KIW18413.1"/>
    <property type="molecule type" value="Genomic_DNA"/>
</dbReference>
<dbReference type="SUPFAM" id="SSF53271">
    <property type="entry name" value="PRTase-like"/>
    <property type="match status" value="1"/>
</dbReference>
<dbReference type="GeneID" id="27329784"/>
<dbReference type="InterPro" id="IPR036412">
    <property type="entry name" value="HAD-like_sf"/>
</dbReference>
<reference evidence="2 3" key="1">
    <citation type="submission" date="2015-01" db="EMBL/GenBank/DDBJ databases">
        <title>The Genome Sequence of Exophiala spinifera CBS89968.</title>
        <authorList>
            <consortium name="The Broad Institute Genomics Platform"/>
            <person name="Cuomo C."/>
            <person name="de Hoog S."/>
            <person name="Gorbushina A."/>
            <person name="Stielow B."/>
            <person name="Teixiera M."/>
            <person name="Abouelleil A."/>
            <person name="Chapman S.B."/>
            <person name="Priest M."/>
            <person name="Young S.K."/>
            <person name="Wortman J."/>
            <person name="Nusbaum C."/>
            <person name="Birren B."/>
        </authorList>
    </citation>
    <scope>NUCLEOTIDE SEQUENCE [LARGE SCALE GENOMIC DNA]</scope>
    <source>
        <strain evidence="2 3">CBS 89968</strain>
    </source>
</reference>
<evidence type="ECO:0000313" key="3">
    <source>
        <dbReference type="Proteomes" id="UP000053328"/>
    </source>
</evidence>
<dbReference type="OrthoDB" id="5416609at2759"/>
<dbReference type="RefSeq" id="XP_016238629.1">
    <property type="nucleotide sequence ID" value="XM_016377059.1"/>
</dbReference>
<evidence type="ECO:0000259" key="1">
    <source>
        <dbReference type="Pfam" id="PF14681"/>
    </source>
</evidence>
<dbReference type="HOGENOM" id="CLU_012235_1_0_1"/>
<name>A0A0D2BHH2_9EURO</name>
<proteinExistence type="predicted"/>